<dbReference type="RefSeq" id="WP_256418024.1">
    <property type="nucleotide sequence ID" value="NZ_JANHDL010000004.1"/>
</dbReference>
<accession>A0ABD6BZL3</accession>
<dbReference type="AlphaFoldDB" id="A0ABD6BZL3"/>
<feature type="compositionally biased region" description="Basic and acidic residues" evidence="1">
    <location>
        <begin position="11"/>
        <end position="22"/>
    </location>
</feature>
<organism evidence="2 3">
    <name type="scientific">Halorubrum laminariae</name>
    <dbReference type="NCBI Taxonomy" id="1433523"/>
    <lineage>
        <taxon>Archaea</taxon>
        <taxon>Methanobacteriati</taxon>
        <taxon>Methanobacteriota</taxon>
        <taxon>Stenosarchaea group</taxon>
        <taxon>Halobacteria</taxon>
        <taxon>Halobacteriales</taxon>
        <taxon>Haloferacaceae</taxon>
        <taxon>Halorubrum</taxon>
    </lineage>
</organism>
<feature type="region of interest" description="Disordered" evidence="1">
    <location>
        <begin position="1"/>
        <end position="52"/>
    </location>
</feature>
<proteinExistence type="predicted"/>
<evidence type="ECO:0008006" key="4">
    <source>
        <dbReference type="Google" id="ProtNLM"/>
    </source>
</evidence>
<name>A0ABD6BZL3_9EURY</name>
<reference evidence="2 3" key="1">
    <citation type="journal article" date="2019" name="Int. J. Syst. Evol. Microbiol.">
        <title>The Global Catalogue of Microorganisms (GCM) 10K type strain sequencing project: providing services to taxonomists for standard genome sequencing and annotation.</title>
        <authorList>
            <consortium name="The Broad Institute Genomics Platform"/>
            <consortium name="The Broad Institute Genome Sequencing Center for Infectious Disease"/>
            <person name="Wu L."/>
            <person name="Ma J."/>
        </authorList>
    </citation>
    <scope>NUCLEOTIDE SEQUENCE [LARGE SCALE GENOMIC DNA]</scope>
    <source>
        <strain evidence="2 3">CGMCC 1.12689</strain>
    </source>
</reference>
<keyword evidence="3" id="KW-1185">Reference proteome</keyword>
<dbReference type="EMBL" id="JBHUDB010000002">
    <property type="protein sequence ID" value="MFD1570079.1"/>
    <property type="molecule type" value="Genomic_DNA"/>
</dbReference>
<gene>
    <name evidence="2" type="ORF">ACFR9T_05695</name>
</gene>
<sequence>MSDSQPALSEFDGKTARTKPEPADTPPEPISVPSHSQFESTEGEYPDSQIGALTDGSTISVSLCIPEGTVSVTFTHLAGSGGMGPTAEIDNRNEVAGLLDQLNGHPLLVTGGGMNTPMGCGFVLGRLTDTRTVDATVEVEYRELFRHAKHSRDTTETKRLGSYQVFVPKTDHDSQRAAKALTHWEAGELEHLNPEKRAQEKAKEQHQEAFDSLSPGDKIETPEYATRLDVISEPYETHAVIPRGTLGEKTVPVTAVVVANPRGGYYQIGMNPNSNSRYRDGPTCYMSGSKKTPPTPNTAFTRDVRFGCSDIEITTIDHPPDPTVIEPDRTVLESPLPEPRLQTTLQSLDGIGEKTSRKIQRLADERVTADTLAWTLFGDGETHTGSQREIEKILKSLPKHEQIYDQLQKYTPE</sequence>
<evidence type="ECO:0000313" key="2">
    <source>
        <dbReference type="EMBL" id="MFD1570079.1"/>
    </source>
</evidence>
<protein>
    <recommendedName>
        <fullName evidence="4">Helix-hairpin-helix domain-containing protein</fullName>
    </recommendedName>
</protein>
<comment type="caution">
    <text evidence="2">The sequence shown here is derived from an EMBL/GenBank/DDBJ whole genome shotgun (WGS) entry which is preliminary data.</text>
</comment>
<dbReference type="Proteomes" id="UP001597185">
    <property type="component" value="Unassembled WGS sequence"/>
</dbReference>
<evidence type="ECO:0000313" key="3">
    <source>
        <dbReference type="Proteomes" id="UP001597185"/>
    </source>
</evidence>
<evidence type="ECO:0000256" key="1">
    <source>
        <dbReference type="SAM" id="MobiDB-lite"/>
    </source>
</evidence>